<reference evidence="3" key="1">
    <citation type="journal article" date="2012" name="Proc. Natl. Acad. Sci. U.S.A.">
        <title>Antigenic diversity is generated by distinct evolutionary mechanisms in African trypanosome species.</title>
        <authorList>
            <person name="Jackson A.P."/>
            <person name="Berry A."/>
            <person name="Aslett M."/>
            <person name="Allison H.C."/>
            <person name="Burton P."/>
            <person name="Vavrova-Anderson J."/>
            <person name="Brown R."/>
            <person name="Browne H."/>
            <person name="Corton N."/>
            <person name="Hauser H."/>
            <person name="Gamble J."/>
            <person name="Gilderthorp R."/>
            <person name="Marcello L."/>
            <person name="McQuillan J."/>
            <person name="Otto T.D."/>
            <person name="Quail M.A."/>
            <person name="Sanders M.J."/>
            <person name="van Tonder A."/>
            <person name="Ginger M.L."/>
            <person name="Field M.C."/>
            <person name="Barry J.D."/>
            <person name="Hertz-Fowler C."/>
            <person name="Berriman M."/>
        </authorList>
    </citation>
    <scope>NUCLEOTIDE SEQUENCE</scope>
    <source>
        <strain evidence="3">IL3000</strain>
    </source>
</reference>
<dbReference type="InterPro" id="IPR025487">
    <property type="entry name" value="DUF4379"/>
</dbReference>
<dbReference type="PANTHER" id="PTHR37317:SF6">
    <property type="entry name" value="ZINC-RIBBON DOMAIN-CONTAINING PROTEIN-RELATED"/>
    <property type="match status" value="1"/>
</dbReference>
<evidence type="ECO:0000313" key="3">
    <source>
        <dbReference type="EMBL" id="CCC89857.1"/>
    </source>
</evidence>
<dbReference type="VEuPathDB" id="TriTrypDB:TcIL3000_3_2910"/>
<name>G0UKF2_TRYCI</name>
<dbReference type="EMBL" id="HE575316">
    <property type="protein sequence ID" value="CCC89857.1"/>
    <property type="molecule type" value="Genomic_DNA"/>
</dbReference>
<feature type="domain" description="Treble clef zinc finger" evidence="2">
    <location>
        <begin position="251"/>
        <end position="306"/>
    </location>
</feature>
<dbReference type="AlphaFoldDB" id="G0UKF2"/>
<proteinExistence type="predicted"/>
<feature type="domain" description="Treble clef zinc finger" evidence="2">
    <location>
        <begin position="186"/>
        <end position="239"/>
    </location>
</feature>
<gene>
    <name evidence="3" type="ORF">TCIL3000_3_2910</name>
</gene>
<organism evidence="3">
    <name type="scientific">Trypanosoma congolense (strain IL3000)</name>
    <dbReference type="NCBI Taxonomy" id="1068625"/>
    <lineage>
        <taxon>Eukaryota</taxon>
        <taxon>Discoba</taxon>
        <taxon>Euglenozoa</taxon>
        <taxon>Kinetoplastea</taxon>
        <taxon>Metakinetoplastina</taxon>
        <taxon>Trypanosomatida</taxon>
        <taxon>Trypanosomatidae</taxon>
        <taxon>Trypanosoma</taxon>
        <taxon>Nannomonas</taxon>
    </lineage>
</organism>
<protein>
    <recommendedName>
        <fullName evidence="2">Treble clef zinc finger domain-containing protein</fullName>
    </recommendedName>
</protein>
<sequence length="384" mass="43014">MFRRLSQQLKSPLNDAVVTPFGTRHIDMIPLFNASRFAVATGRGSGIGVKRQQRGKGEKLIDSGNTKSPSTRDKRAPRQRRSATKNSDEFAEIHAKESHEESWDDDSYDARDTDVVGGSDDMLPQTSHRRSVTATNDELEEYEAEYEPDEEEPGACSTEADSVAVNTAASSNEEESRYLKVRFPELAAEYDQEKNSEPMGEVLVDSARVVWWKCAECGVGWRSGVFVRTCLRTKCPQCEQTRNPRLGARFVQLWDHSLNDPCVDPKMVSASSNKSAYWRCSSCGTGFQARIKDMASEKAKCPSCSMLNLHADFNKPENGWLQEWHPLKNGDLQPSQVEPTDPTKLWWLCMACGHEWEATLAARLSKSRRTKGKECPVCHGKGKG</sequence>
<evidence type="ECO:0000256" key="1">
    <source>
        <dbReference type="SAM" id="MobiDB-lite"/>
    </source>
</evidence>
<feature type="compositionally biased region" description="Basic and acidic residues" evidence="1">
    <location>
        <begin position="86"/>
        <end position="101"/>
    </location>
</feature>
<dbReference type="Pfam" id="PF14311">
    <property type="entry name" value="DUF4379"/>
    <property type="match status" value="3"/>
</dbReference>
<dbReference type="PANTHER" id="PTHR37317">
    <property type="entry name" value="BLR8090 PROTEIN"/>
    <property type="match status" value="1"/>
</dbReference>
<evidence type="ECO:0000259" key="2">
    <source>
        <dbReference type="Pfam" id="PF14311"/>
    </source>
</evidence>
<feature type="region of interest" description="Disordered" evidence="1">
    <location>
        <begin position="45"/>
        <end position="137"/>
    </location>
</feature>
<feature type="domain" description="Treble clef zinc finger" evidence="2">
    <location>
        <begin position="321"/>
        <end position="381"/>
    </location>
</feature>
<accession>G0UKF2</accession>